<keyword evidence="1" id="KW-1133">Transmembrane helix</keyword>
<evidence type="ECO:0000256" key="1">
    <source>
        <dbReference type="SAM" id="Phobius"/>
    </source>
</evidence>
<reference evidence="3 4" key="1">
    <citation type="journal article" date="2016" name="Nat. Commun.">
        <title>Thousands of microbial genomes shed light on interconnected biogeochemical processes in an aquifer system.</title>
        <authorList>
            <person name="Anantharaman K."/>
            <person name="Brown C.T."/>
            <person name="Hug L.A."/>
            <person name="Sharon I."/>
            <person name="Castelle C.J."/>
            <person name="Probst A.J."/>
            <person name="Thomas B.C."/>
            <person name="Singh A."/>
            <person name="Wilkins M.J."/>
            <person name="Karaoz U."/>
            <person name="Brodie E.L."/>
            <person name="Williams K.H."/>
            <person name="Hubbard S.S."/>
            <person name="Banfield J.F."/>
        </authorList>
    </citation>
    <scope>NUCLEOTIDE SEQUENCE [LARGE SCALE GENOMIC DNA]</scope>
</reference>
<keyword evidence="1" id="KW-0472">Membrane</keyword>
<dbReference type="AlphaFoldDB" id="A0A1G1Y2S5"/>
<organism evidence="3 4">
    <name type="scientific">Candidatus Buchananbacteria bacterium RIFCSPHIGHO2_01_FULL_47_11b</name>
    <dbReference type="NCBI Taxonomy" id="1797537"/>
    <lineage>
        <taxon>Bacteria</taxon>
        <taxon>Candidatus Buchananiibacteriota</taxon>
    </lineage>
</organism>
<name>A0A1G1Y2S5_9BACT</name>
<gene>
    <name evidence="3" type="ORF">A2840_00685</name>
</gene>
<comment type="caution">
    <text evidence="3">The sequence shown here is derived from an EMBL/GenBank/DDBJ whole genome shotgun (WGS) entry which is preliminary data.</text>
</comment>
<sequence>MKQFPVHLIQLPPEQFSYGRSLNVGCRASTGEFIVLLSAHAVPVGETWLETLVKNFDNPQVAGVYGQEIPETDCNPITKRLLLAHWKNKTQRVVQTTDATFKNPGSIIKKNVWQKIPFNQAVIASEDCLWAQAVQHAGYTIIYEPAAILVHSHNETVGQRYRRHYREMYMHNTISQRKMNWLKWLIHATHALYHNSKFIVANRYQPSWIFQAVLESALIVLVATNLALTGDYRDLKN</sequence>
<dbReference type="EMBL" id="MHIG01000029">
    <property type="protein sequence ID" value="OGY46653.1"/>
    <property type="molecule type" value="Genomic_DNA"/>
</dbReference>
<evidence type="ECO:0000313" key="3">
    <source>
        <dbReference type="EMBL" id="OGY46653.1"/>
    </source>
</evidence>
<dbReference type="Pfam" id="PF00535">
    <property type="entry name" value="Glycos_transf_2"/>
    <property type="match status" value="1"/>
</dbReference>
<protein>
    <recommendedName>
        <fullName evidence="2">Glycosyltransferase 2-like domain-containing protein</fullName>
    </recommendedName>
</protein>
<dbReference type="Proteomes" id="UP000178385">
    <property type="component" value="Unassembled WGS sequence"/>
</dbReference>
<dbReference type="InterPro" id="IPR029044">
    <property type="entry name" value="Nucleotide-diphossugar_trans"/>
</dbReference>
<accession>A0A1G1Y2S5</accession>
<feature type="domain" description="Glycosyltransferase 2-like" evidence="2">
    <location>
        <begin position="5"/>
        <end position="93"/>
    </location>
</feature>
<evidence type="ECO:0000313" key="4">
    <source>
        <dbReference type="Proteomes" id="UP000178385"/>
    </source>
</evidence>
<feature type="transmembrane region" description="Helical" evidence="1">
    <location>
        <begin position="208"/>
        <end position="228"/>
    </location>
</feature>
<evidence type="ECO:0000259" key="2">
    <source>
        <dbReference type="Pfam" id="PF00535"/>
    </source>
</evidence>
<proteinExistence type="predicted"/>
<dbReference type="Gene3D" id="3.90.550.10">
    <property type="entry name" value="Spore Coat Polysaccharide Biosynthesis Protein SpsA, Chain A"/>
    <property type="match status" value="1"/>
</dbReference>
<keyword evidence="1" id="KW-0812">Transmembrane</keyword>
<dbReference type="SUPFAM" id="SSF53448">
    <property type="entry name" value="Nucleotide-diphospho-sugar transferases"/>
    <property type="match status" value="1"/>
</dbReference>
<dbReference type="CDD" id="cd00761">
    <property type="entry name" value="Glyco_tranf_GTA_type"/>
    <property type="match status" value="1"/>
</dbReference>
<dbReference type="InterPro" id="IPR001173">
    <property type="entry name" value="Glyco_trans_2-like"/>
</dbReference>